<organism evidence="2 3">
    <name type="scientific">Pelomonas nitida</name>
    <dbReference type="NCBI Taxonomy" id="3299027"/>
    <lineage>
        <taxon>Bacteria</taxon>
        <taxon>Pseudomonadati</taxon>
        <taxon>Pseudomonadota</taxon>
        <taxon>Betaproteobacteria</taxon>
        <taxon>Burkholderiales</taxon>
        <taxon>Sphaerotilaceae</taxon>
        <taxon>Roseateles</taxon>
    </lineage>
</organism>
<keyword evidence="3" id="KW-1185">Reference proteome</keyword>
<reference evidence="2 3" key="1">
    <citation type="submission" date="2024-09" db="EMBL/GenBank/DDBJ databases">
        <title>Novel species of the genus Pelomonas and Roseateles isolated from streams.</title>
        <authorList>
            <person name="Lu H."/>
        </authorList>
    </citation>
    <scope>NUCLEOTIDE SEQUENCE [LARGE SCALE GENOMIC DNA]</scope>
    <source>
        <strain evidence="2 3">BYS96W</strain>
    </source>
</reference>
<gene>
    <name evidence="2" type="ORF">ACG00X_15690</name>
</gene>
<comment type="caution">
    <text evidence="2">The sequence shown here is derived from an EMBL/GenBank/DDBJ whole genome shotgun (WGS) entry which is preliminary data.</text>
</comment>
<accession>A0ABW7G8V2</accession>
<keyword evidence="1" id="KW-1133">Transmembrane helix</keyword>
<proteinExistence type="predicted"/>
<dbReference type="EMBL" id="JBIGIA010000011">
    <property type="protein sequence ID" value="MFG6458282.1"/>
    <property type="molecule type" value="Genomic_DNA"/>
</dbReference>
<evidence type="ECO:0000313" key="2">
    <source>
        <dbReference type="EMBL" id="MFG6458282.1"/>
    </source>
</evidence>
<evidence type="ECO:0000256" key="1">
    <source>
        <dbReference type="SAM" id="Phobius"/>
    </source>
</evidence>
<protein>
    <recommendedName>
        <fullName evidence="4">DUF962 domain-containing protein</fullName>
    </recommendedName>
</protein>
<feature type="transmembrane region" description="Helical" evidence="1">
    <location>
        <begin position="98"/>
        <end position="121"/>
    </location>
</feature>
<dbReference type="Proteomes" id="UP001606305">
    <property type="component" value="Unassembled WGS sequence"/>
</dbReference>
<name>A0ABW7G8V2_9BURK</name>
<feature type="transmembrane region" description="Helical" evidence="1">
    <location>
        <begin position="127"/>
        <end position="148"/>
    </location>
</feature>
<keyword evidence="1" id="KW-0472">Membrane</keyword>
<keyword evidence="1" id="KW-0812">Transmembrane</keyword>
<dbReference type="RefSeq" id="WP_394489136.1">
    <property type="nucleotide sequence ID" value="NZ_JBIGIA010000011.1"/>
</dbReference>
<evidence type="ECO:0008006" key="4">
    <source>
        <dbReference type="Google" id="ProtNLM"/>
    </source>
</evidence>
<sequence length="201" mass="22658">MSTFWDHVRTLRWDDHRYYHQCRINQTLHLVSALSFLVAYGLLFVDPAAAAWLGWCVGMVTRQSGHIFFEPRGYDHVNQATDAHKEAIKAGYNMRRKAVLIGVWLALPLLLALSPSLFGLIEPGQGFSGWAHDVGLAWLMLAVSGLLLRGLQLAVGRGPSWGLAWVTKVLTDPLHNVDIYWRSPLALLRGQRYDPLEQPPH</sequence>
<feature type="transmembrane region" description="Helical" evidence="1">
    <location>
        <begin position="33"/>
        <end position="55"/>
    </location>
</feature>
<evidence type="ECO:0000313" key="3">
    <source>
        <dbReference type="Proteomes" id="UP001606305"/>
    </source>
</evidence>